<feature type="compositionally biased region" description="Polar residues" evidence="1">
    <location>
        <begin position="300"/>
        <end position="316"/>
    </location>
</feature>
<feature type="region of interest" description="Disordered" evidence="1">
    <location>
        <begin position="492"/>
        <end position="521"/>
    </location>
</feature>
<feature type="compositionally biased region" description="Basic residues" evidence="1">
    <location>
        <begin position="345"/>
        <end position="359"/>
    </location>
</feature>
<evidence type="ECO:0000313" key="3">
    <source>
        <dbReference type="Proteomes" id="UP000774617"/>
    </source>
</evidence>
<accession>A0ABQ8GGI5</accession>
<feature type="compositionally biased region" description="Pro residues" evidence="1">
    <location>
        <begin position="394"/>
        <end position="407"/>
    </location>
</feature>
<feature type="compositionally biased region" description="Polar residues" evidence="1">
    <location>
        <begin position="378"/>
        <end position="387"/>
    </location>
</feature>
<evidence type="ECO:0000313" key="2">
    <source>
        <dbReference type="EMBL" id="KAH7055574.1"/>
    </source>
</evidence>
<keyword evidence="3" id="KW-1185">Reference proteome</keyword>
<dbReference type="Proteomes" id="UP000774617">
    <property type="component" value="Unassembled WGS sequence"/>
</dbReference>
<organism evidence="2 3">
    <name type="scientific">Macrophomina phaseolina</name>
    <dbReference type="NCBI Taxonomy" id="35725"/>
    <lineage>
        <taxon>Eukaryota</taxon>
        <taxon>Fungi</taxon>
        <taxon>Dikarya</taxon>
        <taxon>Ascomycota</taxon>
        <taxon>Pezizomycotina</taxon>
        <taxon>Dothideomycetes</taxon>
        <taxon>Dothideomycetes incertae sedis</taxon>
        <taxon>Botryosphaeriales</taxon>
        <taxon>Botryosphaeriaceae</taxon>
        <taxon>Macrophomina</taxon>
    </lineage>
</organism>
<feature type="region of interest" description="Disordered" evidence="1">
    <location>
        <begin position="1"/>
        <end position="21"/>
    </location>
</feature>
<gene>
    <name evidence="2" type="ORF">B0J12DRAFT_423455</name>
</gene>
<name>A0ABQ8GGI5_9PEZI</name>
<feature type="region of interest" description="Disordered" evidence="1">
    <location>
        <begin position="276"/>
        <end position="423"/>
    </location>
</feature>
<proteinExistence type="predicted"/>
<protein>
    <submittedName>
        <fullName evidence="2">Uncharacterized protein</fullName>
    </submittedName>
</protein>
<feature type="compositionally biased region" description="Low complexity" evidence="1">
    <location>
        <begin position="412"/>
        <end position="423"/>
    </location>
</feature>
<evidence type="ECO:0000256" key="1">
    <source>
        <dbReference type="SAM" id="MobiDB-lite"/>
    </source>
</evidence>
<reference evidence="2 3" key="1">
    <citation type="journal article" date="2021" name="Nat. Commun.">
        <title>Genetic determinants of endophytism in the Arabidopsis root mycobiome.</title>
        <authorList>
            <person name="Mesny F."/>
            <person name="Miyauchi S."/>
            <person name="Thiergart T."/>
            <person name="Pickel B."/>
            <person name="Atanasova L."/>
            <person name="Karlsson M."/>
            <person name="Huettel B."/>
            <person name="Barry K.W."/>
            <person name="Haridas S."/>
            <person name="Chen C."/>
            <person name="Bauer D."/>
            <person name="Andreopoulos W."/>
            <person name="Pangilinan J."/>
            <person name="LaButti K."/>
            <person name="Riley R."/>
            <person name="Lipzen A."/>
            <person name="Clum A."/>
            <person name="Drula E."/>
            <person name="Henrissat B."/>
            <person name="Kohler A."/>
            <person name="Grigoriev I.V."/>
            <person name="Martin F.M."/>
            <person name="Hacquard S."/>
        </authorList>
    </citation>
    <scope>NUCLEOTIDE SEQUENCE [LARGE SCALE GENOMIC DNA]</scope>
    <source>
        <strain evidence="2 3">MPI-SDFR-AT-0080</strain>
    </source>
</reference>
<comment type="caution">
    <text evidence="2">The sequence shown here is derived from an EMBL/GenBank/DDBJ whole genome shotgun (WGS) entry which is preliminary data.</text>
</comment>
<dbReference type="EMBL" id="JAGTJR010000008">
    <property type="protein sequence ID" value="KAH7055574.1"/>
    <property type="molecule type" value="Genomic_DNA"/>
</dbReference>
<sequence length="521" mass="56622">MSPQSHGLRPRLPRPPPSAVHSSCLSCPGPVGPKHVLSSPAAALQGGACRAAGATLKPRRPAASAEADVRSGSWGSTRRLRWRLHAALEIIRRMTSESMQTILVEKRGEPSTPLSYFYCRRLTARRRRHKLPSLFLPTQSCLSRPATTSRETRCFRPQCPCVVRPLPASGQAQIASASASSPPAAQRPLIRYAMCKTYTWSCRACRALQDITYRCSASHPTPCPCRTFVAGLPPDALYRPVTCCYCAHTALPAEASCPPTCNDQCSTSSSCVTSAFAAPSQQQHPDARGWDPPATFHHQGPQTTHAVALPQRQTYPHVTPPLPPIDPALLALDSTPGSSAETPAHKQHQLHHHHHHRQRLQNNPECGECHHQQHQQQSIKAATTFSVPATPAALPHPPSTQHAPPPVTSSAQQPSYHLPPLSQSSPLRPAALLIAAVSNQALAEMDRRRTELFDQAAQLQRESRASGQREESPRAEHLDRAWATLCMSMTGDAGCRDDAAAQQKGRQRQHGDEGQRGGWAG</sequence>